<comment type="subcellular location">
    <subcellularLocation>
        <location evidence="1">Cell membrane</location>
        <topology evidence="1">Multi-pass membrane protein</topology>
    </subcellularLocation>
</comment>
<evidence type="ECO:0000313" key="11">
    <source>
        <dbReference type="Proteomes" id="UP001275436"/>
    </source>
</evidence>
<comment type="function">
    <text evidence="8">Probably a riboflavin-binding protein that interacts with the energy-coupling factor (ECF) ABC-transporter complex.</text>
</comment>
<keyword evidence="3 8" id="KW-0813">Transport</keyword>
<accession>A0ABQ5TJE8</accession>
<feature type="transmembrane region" description="Helical" evidence="9">
    <location>
        <begin position="12"/>
        <end position="30"/>
    </location>
</feature>
<evidence type="ECO:0000256" key="1">
    <source>
        <dbReference type="ARBA" id="ARBA00004651"/>
    </source>
</evidence>
<dbReference type="PIRSF" id="PIRSF037778">
    <property type="entry name" value="UCP037778_transp_RibU"/>
    <property type="match status" value="1"/>
</dbReference>
<evidence type="ECO:0000313" key="10">
    <source>
        <dbReference type="EMBL" id="GLO66996.1"/>
    </source>
</evidence>
<organism evidence="10 11">
    <name type="scientific">Oceanobacillus kimchii</name>
    <dbReference type="NCBI Taxonomy" id="746691"/>
    <lineage>
        <taxon>Bacteria</taxon>
        <taxon>Bacillati</taxon>
        <taxon>Bacillota</taxon>
        <taxon>Bacilli</taxon>
        <taxon>Bacillales</taxon>
        <taxon>Bacillaceae</taxon>
        <taxon>Oceanobacillus</taxon>
    </lineage>
</organism>
<dbReference type="EMBL" id="BSKO01000001">
    <property type="protein sequence ID" value="GLO66996.1"/>
    <property type="molecule type" value="Genomic_DNA"/>
</dbReference>
<sequence length="195" mass="21602">MQKSKRNNLLKLIIIALLSTISLVLFFINFPLPFLPTPYLKVDFSDVPALIASLIFSPIAGIVVVGFKNLLYLAVSGSADPIGVMSNFIAGVMLVVPVSMIYHRVKGMKGLLTGLVIGTLVMAIGMSVMNYYLILPAYGWFMGWEMSNQVKWISVIAGVLPFNMLKGVFIAVLFIPLFIKLQAWVQQQQTRFSLK</sequence>
<feature type="transmembrane region" description="Helical" evidence="9">
    <location>
        <begin position="84"/>
        <end position="105"/>
    </location>
</feature>
<feature type="transmembrane region" description="Helical" evidence="9">
    <location>
        <begin position="111"/>
        <end position="134"/>
    </location>
</feature>
<dbReference type="RefSeq" id="WP_017797444.1">
    <property type="nucleotide sequence ID" value="NZ_BSKO01000001.1"/>
</dbReference>
<protein>
    <recommendedName>
        <fullName evidence="8">Riboflavin transporter</fullName>
    </recommendedName>
</protein>
<dbReference type="PANTHER" id="PTHR38438:SF1">
    <property type="entry name" value="RIBOFLAVIN TRANSPORTER RIBU"/>
    <property type="match status" value="1"/>
</dbReference>
<evidence type="ECO:0000256" key="4">
    <source>
        <dbReference type="ARBA" id="ARBA00022475"/>
    </source>
</evidence>
<evidence type="ECO:0000256" key="9">
    <source>
        <dbReference type="SAM" id="Phobius"/>
    </source>
</evidence>
<evidence type="ECO:0000256" key="3">
    <source>
        <dbReference type="ARBA" id="ARBA00022448"/>
    </source>
</evidence>
<feature type="transmembrane region" description="Helical" evidence="9">
    <location>
        <begin position="50"/>
        <end position="72"/>
    </location>
</feature>
<keyword evidence="4 8" id="KW-1003">Cell membrane</keyword>
<keyword evidence="5 9" id="KW-0812">Transmembrane</keyword>
<keyword evidence="11" id="KW-1185">Reference proteome</keyword>
<reference evidence="10 11" key="1">
    <citation type="submission" date="2023-02" db="EMBL/GenBank/DDBJ databases">
        <title>Oceanobacillus kimchii IFOP_LL358 isolated form Alexandrium catenella lab strain.</title>
        <authorList>
            <person name="Gajardo G."/>
            <person name="Ueki S."/>
            <person name="Maruyama F."/>
        </authorList>
    </citation>
    <scope>NUCLEOTIDE SEQUENCE [LARGE SCALE GENOMIC DNA]</scope>
    <source>
        <strain evidence="10 11">IFOP_LL358</strain>
    </source>
</reference>
<evidence type="ECO:0000256" key="6">
    <source>
        <dbReference type="ARBA" id="ARBA00022989"/>
    </source>
</evidence>
<dbReference type="Pfam" id="PF12822">
    <property type="entry name" value="ECF_trnsprt"/>
    <property type="match status" value="1"/>
</dbReference>
<dbReference type="InterPro" id="IPR025720">
    <property type="entry name" value="RibU"/>
</dbReference>
<dbReference type="Gene3D" id="1.10.1760.20">
    <property type="match status" value="1"/>
</dbReference>
<name>A0ABQ5TJE8_9BACI</name>
<dbReference type="InterPro" id="IPR024529">
    <property type="entry name" value="ECF_trnsprt_substrate-spec"/>
</dbReference>
<feature type="transmembrane region" description="Helical" evidence="9">
    <location>
        <begin position="155"/>
        <end position="179"/>
    </location>
</feature>
<evidence type="ECO:0000256" key="5">
    <source>
        <dbReference type="ARBA" id="ARBA00022692"/>
    </source>
</evidence>
<evidence type="ECO:0000256" key="8">
    <source>
        <dbReference type="PIRNR" id="PIRNR037778"/>
    </source>
</evidence>
<comment type="caution">
    <text evidence="10">The sequence shown here is derived from an EMBL/GenBank/DDBJ whole genome shotgun (WGS) entry which is preliminary data.</text>
</comment>
<dbReference type="Proteomes" id="UP001275436">
    <property type="component" value="Unassembled WGS sequence"/>
</dbReference>
<evidence type="ECO:0000256" key="2">
    <source>
        <dbReference type="ARBA" id="ARBA00005540"/>
    </source>
</evidence>
<dbReference type="PANTHER" id="PTHR38438">
    <property type="entry name" value="RIBOFLAVIN TRANSPORTER RIBU"/>
    <property type="match status" value="1"/>
</dbReference>
<keyword evidence="6 9" id="KW-1133">Transmembrane helix</keyword>
<keyword evidence="7 8" id="KW-0472">Membrane</keyword>
<proteinExistence type="inferred from homology"/>
<comment type="similarity">
    <text evidence="2 8">Belongs to the prokaryotic riboflavin transporter (P-RFT) (TC 2.A.87) family.</text>
</comment>
<evidence type="ECO:0000256" key="7">
    <source>
        <dbReference type="ARBA" id="ARBA00023136"/>
    </source>
</evidence>
<gene>
    <name evidence="10" type="primary">fmnP</name>
    <name evidence="10" type="ORF">MACH08_27800</name>
</gene>